<name>A0ABV5M974_9ACTN</name>
<dbReference type="InterPro" id="IPR032675">
    <property type="entry name" value="LRR_dom_sf"/>
</dbReference>
<evidence type="ECO:0000259" key="1">
    <source>
        <dbReference type="Pfam" id="PF21832"/>
    </source>
</evidence>
<dbReference type="InterPro" id="IPR054187">
    <property type="entry name" value="DUF6892"/>
</dbReference>
<keyword evidence="3" id="KW-1185">Reference proteome</keyword>
<accession>A0ABV5M974</accession>
<dbReference type="Proteomes" id="UP001589608">
    <property type="component" value="Unassembled WGS sequence"/>
</dbReference>
<gene>
    <name evidence="2" type="ORF">ACFFTR_20150</name>
</gene>
<protein>
    <submittedName>
        <fullName evidence="2">DUF6892 domain-containing protein</fullName>
    </submittedName>
</protein>
<reference evidence="2 3" key="1">
    <citation type="submission" date="2024-09" db="EMBL/GenBank/DDBJ databases">
        <authorList>
            <person name="Sun Q."/>
            <person name="Mori K."/>
        </authorList>
    </citation>
    <scope>NUCLEOTIDE SEQUENCE [LARGE SCALE GENOMIC DNA]</scope>
    <source>
        <strain evidence="2 3">JCM 3307</strain>
    </source>
</reference>
<sequence>MERFLHTLPLTAEDLATVTRLCLDGDREIYMLYPGWWHFGGHFSIADLDGLGHCTALTDLNLNSMVAPCSLAPLATLTSLRRLVVDAIDDHRDLETLTNLPALTELEIVNFARTNDHERWPGIIGELRAHGVSVHGW</sequence>
<dbReference type="Gene3D" id="3.80.10.10">
    <property type="entry name" value="Ribonuclease Inhibitor"/>
    <property type="match status" value="1"/>
</dbReference>
<dbReference type="EMBL" id="JBHMCA010000042">
    <property type="protein sequence ID" value="MFB9445393.1"/>
    <property type="molecule type" value="Genomic_DNA"/>
</dbReference>
<comment type="caution">
    <text evidence="2">The sequence shown here is derived from an EMBL/GenBank/DDBJ whole genome shotgun (WGS) entry which is preliminary data.</text>
</comment>
<proteinExistence type="predicted"/>
<dbReference type="Pfam" id="PF21832">
    <property type="entry name" value="DUF6892"/>
    <property type="match status" value="1"/>
</dbReference>
<evidence type="ECO:0000313" key="3">
    <source>
        <dbReference type="Proteomes" id="UP001589608"/>
    </source>
</evidence>
<dbReference type="SUPFAM" id="SSF52047">
    <property type="entry name" value="RNI-like"/>
    <property type="match status" value="1"/>
</dbReference>
<dbReference type="RefSeq" id="WP_380029085.1">
    <property type="nucleotide sequence ID" value="NZ_CP061913.1"/>
</dbReference>
<organism evidence="2 3">
    <name type="scientific">Dactylosporangium vinaceum</name>
    <dbReference type="NCBI Taxonomy" id="53362"/>
    <lineage>
        <taxon>Bacteria</taxon>
        <taxon>Bacillati</taxon>
        <taxon>Actinomycetota</taxon>
        <taxon>Actinomycetes</taxon>
        <taxon>Micromonosporales</taxon>
        <taxon>Micromonosporaceae</taxon>
        <taxon>Dactylosporangium</taxon>
    </lineage>
</organism>
<evidence type="ECO:0000313" key="2">
    <source>
        <dbReference type="EMBL" id="MFB9445393.1"/>
    </source>
</evidence>
<feature type="domain" description="DUF6892" evidence="1">
    <location>
        <begin position="2"/>
        <end position="134"/>
    </location>
</feature>